<dbReference type="PANTHER" id="PTHR32282">
    <property type="entry name" value="BINDING PROTEIN TRANSPEPTIDASE, PUTATIVE-RELATED"/>
    <property type="match status" value="1"/>
</dbReference>
<dbReference type="Proteomes" id="UP000532194">
    <property type="component" value="Unassembled WGS sequence"/>
</dbReference>
<evidence type="ECO:0000256" key="3">
    <source>
        <dbReference type="ARBA" id="ARBA00022645"/>
    </source>
</evidence>
<protein>
    <submittedName>
        <fullName evidence="16">Transglycosylase</fullName>
    </submittedName>
</protein>
<dbReference type="InterPro" id="IPR023346">
    <property type="entry name" value="Lysozyme-like_dom_sf"/>
</dbReference>
<keyword evidence="3" id="KW-0121">Carboxypeptidase</keyword>
<sequence length="778" mass="83897">MPKKKTPAVKRVLVLLLAYVMLAASGGAVTSVLFAPAVFGVNKIAKTVIPTLSVEDVDFDVTSLPQKSTMYANDGTTVIATFYNQNRIVVPLKDISDIMQKAVVAREDRRFWTHAGVDVQGVLRAFIQNYLLDNHQGGSSLTQQYVKNVLLMKGIEDDDPIAQYHATEDTVARKIREMLISVQMEKKYSKAEILQGYLNIAQFGNNLYGVETAAQKYFGVSAKDLNIVQAATIACITKNPSLYDPSVEANQPAAEEQRNIVLKLMLQEGYINEQEYEDAVNTPLKDTLNITEVNRGCQDAGDYAFFCDYVVHQIQNSKEFGETVSERSKLLQEGGLEIVTTLDVQTNQLLMETARETVPPDDSSGMEFAAAAVKPGTGEVLGFGLNRYYDATPAAADDPTKSGQNYAVDYADGGGTGFTIGSSWKPINLIAWMEAGHSIMENLQTSTRYATTDFSCDRYSGGADSWDVQNALGSGTVNPETPFDGLVRSHNTTQASMGSVIKLCAIADTATEVGYHDAYSGETIDKTGVFTPAMTIGSVNVSPLTMASIFAVYASNGVQCDAIAIKKVTNTDGESLKVPSANCHQAVDSDIIQTLAYTLNQGTTRSDGAGFAFKFDDGRKAFGKTGTSGDYSVTAGTFIPDEISVFGLIGDAQDPEHHRISNISINGVYRSYWDGGTITAPALSSFLNKYVAAKNVPAEKSNNYGTPAAKYMTTGKYVGIGGRTFSNPTTQQRNSTSENSGTDTSQQSENSTNQQDANTNQSDTSNSQDGQTQQSTGQ</sequence>
<evidence type="ECO:0000259" key="15">
    <source>
        <dbReference type="Pfam" id="PF00912"/>
    </source>
</evidence>
<dbReference type="InterPro" id="IPR036950">
    <property type="entry name" value="PBP_transglycosylase"/>
</dbReference>
<evidence type="ECO:0000256" key="6">
    <source>
        <dbReference type="ARBA" id="ARBA00022679"/>
    </source>
</evidence>
<dbReference type="FunFam" id="1.10.3810.10:FF:000001">
    <property type="entry name" value="Penicillin-binding protein 1A"/>
    <property type="match status" value="1"/>
</dbReference>
<evidence type="ECO:0000256" key="11">
    <source>
        <dbReference type="ARBA" id="ARBA00023316"/>
    </source>
</evidence>
<dbReference type="SUPFAM" id="SSF53955">
    <property type="entry name" value="Lysozyme-like"/>
    <property type="match status" value="1"/>
</dbReference>
<evidence type="ECO:0000256" key="2">
    <source>
        <dbReference type="ARBA" id="ARBA00007739"/>
    </source>
</evidence>
<feature type="compositionally biased region" description="Low complexity" evidence="14">
    <location>
        <begin position="742"/>
        <end position="778"/>
    </location>
</feature>
<dbReference type="SUPFAM" id="SSF56601">
    <property type="entry name" value="beta-lactamase/transpeptidase-like"/>
    <property type="match status" value="1"/>
</dbReference>
<keyword evidence="7" id="KW-0378">Hydrolase</keyword>
<feature type="domain" description="Glycosyl transferase family 51" evidence="15">
    <location>
        <begin position="77"/>
        <end position="265"/>
    </location>
</feature>
<dbReference type="EMBL" id="JAAIII010000002">
    <property type="protein sequence ID" value="NMM93791.1"/>
    <property type="molecule type" value="Genomic_DNA"/>
</dbReference>
<comment type="similarity">
    <text evidence="1">In the C-terminal section; belongs to the transpeptidase family.</text>
</comment>
<name>A0A7Y0ER46_9BIFI</name>
<comment type="catalytic activity">
    <reaction evidence="13">
        <text>[GlcNAc-(1-&gt;4)-Mur2Ac(oyl-L-Ala-gamma-D-Glu-L-Lys-D-Ala-D-Ala)](n)-di-trans,octa-cis-undecaprenyl diphosphate + beta-D-GlcNAc-(1-&gt;4)-Mur2Ac(oyl-L-Ala-gamma-D-Glu-L-Lys-D-Ala-D-Ala)-di-trans,octa-cis-undecaprenyl diphosphate = [GlcNAc-(1-&gt;4)-Mur2Ac(oyl-L-Ala-gamma-D-Glu-L-Lys-D-Ala-D-Ala)](n+1)-di-trans,octa-cis-undecaprenyl diphosphate + di-trans,octa-cis-undecaprenyl diphosphate + H(+)</text>
        <dbReference type="Rhea" id="RHEA:23708"/>
        <dbReference type="Rhea" id="RHEA-COMP:9602"/>
        <dbReference type="Rhea" id="RHEA-COMP:9603"/>
        <dbReference type="ChEBI" id="CHEBI:15378"/>
        <dbReference type="ChEBI" id="CHEBI:58405"/>
        <dbReference type="ChEBI" id="CHEBI:60033"/>
        <dbReference type="ChEBI" id="CHEBI:78435"/>
        <dbReference type="EC" id="2.4.99.28"/>
    </reaction>
</comment>
<dbReference type="InterPro" id="IPR001264">
    <property type="entry name" value="Glyco_trans_51"/>
</dbReference>
<keyword evidence="8" id="KW-0133">Cell shape</keyword>
<gene>
    <name evidence="16" type="ORF">G1C95_0976</name>
</gene>
<evidence type="ECO:0000256" key="12">
    <source>
        <dbReference type="ARBA" id="ARBA00034000"/>
    </source>
</evidence>
<evidence type="ECO:0000256" key="5">
    <source>
        <dbReference type="ARBA" id="ARBA00022676"/>
    </source>
</evidence>
<evidence type="ECO:0000256" key="13">
    <source>
        <dbReference type="ARBA" id="ARBA00049902"/>
    </source>
</evidence>
<dbReference type="GO" id="GO:0030288">
    <property type="term" value="C:outer membrane-bounded periplasmic space"/>
    <property type="evidence" value="ECO:0007669"/>
    <property type="project" value="TreeGrafter"/>
</dbReference>
<keyword evidence="17" id="KW-1185">Reference proteome</keyword>
<evidence type="ECO:0000256" key="8">
    <source>
        <dbReference type="ARBA" id="ARBA00022960"/>
    </source>
</evidence>
<dbReference type="GO" id="GO:0008955">
    <property type="term" value="F:peptidoglycan glycosyltransferase activity"/>
    <property type="evidence" value="ECO:0007669"/>
    <property type="project" value="UniProtKB-EC"/>
</dbReference>
<reference evidence="16 17" key="1">
    <citation type="submission" date="2020-02" db="EMBL/GenBank/DDBJ databases">
        <title>Characterization of phylogenetic diversity of novel bifidobacterial species isolated in Czech ZOOs.</title>
        <authorList>
            <person name="Lugli G.A."/>
            <person name="Vera N.B."/>
            <person name="Ventura M."/>
        </authorList>
    </citation>
    <scope>NUCLEOTIDE SEQUENCE [LARGE SCALE GENOMIC DNA]</scope>
    <source>
        <strain evidence="16 17">DSM 109957</strain>
    </source>
</reference>
<keyword evidence="4" id="KW-0645">Protease</keyword>
<feature type="region of interest" description="Disordered" evidence="14">
    <location>
        <begin position="722"/>
        <end position="778"/>
    </location>
</feature>
<feature type="compositionally biased region" description="Polar residues" evidence="14">
    <location>
        <begin position="724"/>
        <end position="741"/>
    </location>
</feature>
<dbReference type="Gene3D" id="3.40.710.10">
    <property type="entry name" value="DD-peptidase/beta-lactamase superfamily"/>
    <property type="match status" value="1"/>
</dbReference>
<comment type="catalytic activity">
    <reaction evidence="12">
        <text>Preferential cleavage: (Ac)2-L-Lys-D-Ala-|-D-Ala. Also transpeptidation of peptidyl-alanyl moieties that are N-acyl substituents of D-alanine.</text>
        <dbReference type="EC" id="3.4.16.4"/>
    </reaction>
</comment>
<keyword evidence="11" id="KW-0961">Cell wall biogenesis/degradation</keyword>
<dbReference type="GO" id="GO:0009252">
    <property type="term" value="P:peptidoglycan biosynthetic process"/>
    <property type="evidence" value="ECO:0007669"/>
    <property type="project" value="UniProtKB-KW"/>
</dbReference>
<dbReference type="InterPro" id="IPR050396">
    <property type="entry name" value="Glycosyltr_51/Transpeptidase"/>
</dbReference>
<accession>A0A7Y0ER46</accession>
<keyword evidence="9" id="KW-0573">Peptidoglycan synthesis</keyword>
<keyword evidence="10" id="KW-0511">Multifunctional enzyme</keyword>
<keyword evidence="6" id="KW-0808">Transferase</keyword>
<evidence type="ECO:0000256" key="14">
    <source>
        <dbReference type="SAM" id="MobiDB-lite"/>
    </source>
</evidence>
<dbReference type="GO" id="GO:0071555">
    <property type="term" value="P:cell wall organization"/>
    <property type="evidence" value="ECO:0007669"/>
    <property type="project" value="UniProtKB-KW"/>
</dbReference>
<keyword evidence="5" id="KW-0328">Glycosyltransferase</keyword>
<evidence type="ECO:0000256" key="1">
    <source>
        <dbReference type="ARBA" id="ARBA00007090"/>
    </source>
</evidence>
<proteinExistence type="inferred from homology"/>
<dbReference type="GO" id="GO:0008360">
    <property type="term" value="P:regulation of cell shape"/>
    <property type="evidence" value="ECO:0007669"/>
    <property type="project" value="UniProtKB-KW"/>
</dbReference>
<dbReference type="InterPro" id="IPR012338">
    <property type="entry name" value="Beta-lactam/transpept-like"/>
</dbReference>
<evidence type="ECO:0000256" key="7">
    <source>
        <dbReference type="ARBA" id="ARBA00022801"/>
    </source>
</evidence>
<evidence type="ECO:0000256" key="4">
    <source>
        <dbReference type="ARBA" id="ARBA00022670"/>
    </source>
</evidence>
<comment type="similarity">
    <text evidence="2">In the N-terminal section; belongs to the glycosyltransferase 51 family.</text>
</comment>
<dbReference type="Pfam" id="PF00912">
    <property type="entry name" value="Transgly"/>
    <property type="match status" value="1"/>
</dbReference>
<evidence type="ECO:0000256" key="10">
    <source>
        <dbReference type="ARBA" id="ARBA00023268"/>
    </source>
</evidence>
<dbReference type="RefSeq" id="WP_169171815.1">
    <property type="nucleotide sequence ID" value="NZ_JAAIII010000002.1"/>
</dbReference>
<organism evidence="16 17">
    <name type="scientific">Bifidobacterium oedipodis</name>
    <dbReference type="NCBI Taxonomy" id="2675322"/>
    <lineage>
        <taxon>Bacteria</taxon>
        <taxon>Bacillati</taxon>
        <taxon>Actinomycetota</taxon>
        <taxon>Actinomycetes</taxon>
        <taxon>Bifidobacteriales</taxon>
        <taxon>Bifidobacteriaceae</taxon>
        <taxon>Bifidobacterium</taxon>
    </lineage>
</organism>
<evidence type="ECO:0000313" key="16">
    <source>
        <dbReference type="EMBL" id="NMM93791.1"/>
    </source>
</evidence>
<dbReference type="PANTHER" id="PTHR32282:SF33">
    <property type="entry name" value="PEPTIDOGLYCAN GLYCOSYLTRANSFERASE"/>
    <property type="match status" value="1"/>
</dbReference>
<dbReference type="Gene3D" id="1.10.3810.10">
    <property type="entry name" value="Biosynthetic peptidoglycan transglycosylase-like"/>
    <property type="match status" value="1"/>
</dbReference>
<dbReference type="AlphaFoldDB" id="A0A7Y0ER46"/>
<dbReference type="GO" id="GO:0009002">
    <property type="term" value="F:serine-type D-Ala-D-Ala carboxypeptidase activity"/>
    <property type="evidence" value="ECO:0007669"/>
    <property type="project" value="UniProtKB-EC"/>
</dbReference>
<dbReference type="GO" id="GO:0006508">
    <property type="term" value="P:proteolysis"/>
    <property type="evidence" value="ECO:0007669"/>
    <property type="project" value="UniProtKB-KW"/>
</dbReference>
<evidence type="ECO:0000313" key="17">
    <source>
        <dbReference type="Proteomes" id="UP000532194"/>
    </source>
</evidence>
<evidence type="ECO:0000256" key="9">
    <source>
        <dbReference type="ARBA" id="ARBA00022984"/>
    </source>
</evidence>
<comment type="caution">
    <text evidence="16">The sequence shown here is derived from an EMBL/GenBank/DDBJ whole genome shotgun (WGS) entry which is preliminary data.</text>
</comment>